<dbReference type="GO" id="GO:0005829">
    <property type="term" value="C:cytosol"/>
    <property type="evidence" value="ECO:0007669"/>
    <property type="project" value="TreeGrafter"/>
</dbReference>
<dbReference type="InterPro" id="IPR000794">
    <property type="entry name" value="Beta-ketoacyl_synthase"/>
</dbReference>
<comment type="function">
    <text evidence="11 14">Involved in the type II fatty acid elongation cycle. Catalyzes the elongation of a wide range of acyl-ACP by the addition of two carbons from malonyl-ACP to an acyl acceptor. Can efficiently catalyze the conversion of palmitoleoyl-ACP (cis-hexadec-9-enoyl-ACP) to cis-vaccenoyl-ACP (cis-octadec-11-enoyl-ACP), an essential step in the thermal regulation of fatty acid composition.</text>
</comment>
<evidence type="ECO:0000256" key="3">
    <source>
        <dbReference type="ARBA" id="ARBA00012356"/>
    </source>
</evidence>
<dbReference type="FunFam" id="3.40.47.10:FF:000029">
    <property type="entry name" value="3-oxoacyl-[acyl-carrier-protein] synthase 1"/>
    <property type="match status" value="1"/>
</dbReference>
<dbReference type="Pfam" id="PF00109">
    <property type="entry name" value="ketoacyl-synt"/>
    <property type="match status" value="1"/>
</dbReference>
<evidence type="ECO:0000256" key="13">
    <source>
        <dbReference type="ARBA" id="ARBA00047659"/>
    </source>
</evidence>
<evidence type="ECO:0000256" key="12">
    <source>
        <dbReference type="ARBA" id="ARBA00047318"/>
    </source>
</evidence>
<dbReference type="NCBIfam" id="TIGR03150">
    <property type="entry name" value="fabF"/>
    <property type="match status" value="1"/>
</dbReference>
<evidence type="ECO:0000256" key="1">
    <source>
        <dbReference type="ARBA" id="ARBA00005194"/>
    </source>
</evidence>
<keyword evidence="9 14" id="KW-0275">Fatty acid biosynthesis</keyword>
<dbReference type="NCBIfam" id="NF005589">
    <property type="entry name" value="PRK07314.1"/>
    <property type="match status" value="1"/>
</dbReference>
<dbReference type="Gene3D" id="3.40.47.10">
    <property type="match status" value="1"/>
</dbReference>
<evidence type="ECO:0000256" key="6">
    <source>
        <dbReference type="ARBA" id="ARBA00022679"/>
    </source>
</evidence>
<dbReference type="Proteomes" id="UP001065549">
    <property type="component" value="Unassembled WGS sequence"/>
</dbReference>
<evidence type="ECO:0000256" key="16">
    <source>
        <dbReference type="RuleBase" id="RU003694"/>
    </source>
</evidence>
<sequence>MEKRVVITGRGAVTPVGNNVADSWASIKAGKHGIGEITRFDITPHKVKMGAEVKDFQFGDKREAKRLDLSSQLALTAAEEAVQDAGIVSGENVKPQRFGVFGGTGIGGITTLEAEVTKCVKKDNVTRASALLVPMVMPNAVAGNLAIKFNAKASCFGVVSACAAGTHSVGEAFRNVKHGYADVVLAGSAESVFTPVCFAGFANMKAMSTRTDPARCSTPFDVERDGFILGEGAGFLILEELEHALARGAKIYGEMVGYGATCDAYHITAPSPDGEGAADAMELAIQEAGITPDKIDYINAHGTGTPYNDLFETNAIKKIFGDDTKVPISSTKSMTGHLLGAAGGIETVFCVEAINDGFIPATIGLEKPDPELTLDYVPNEGRDADLTYVLSNSLGFGGHNGSIIVKKFEK</sequence>
<feature type="domain" description="Ketosynthase family 3 (KS3)" evidence="17">
    <location>
        <begin position="2"/>
        <end position="407"/>
    </location>
</feature>
<keyword evidence="6 14" id="KW-0808">Transferase</keyword>
<keyword evidence="8" id="KW-0443">Lipid metabolism</keyword>
<dbReference type="InterPro" id="IPR014031">
    <property type="entry name" value="Ketoacyl_synth_C"/>
</dbReference>
<dbReference type="PIRSF" id="PIRSF000447">
    <property type="entry name" value="KAS_II"/>
    <property type="match status" value="1"/>
</dbReference>
<evidence type="ECO:0000256" key="5">
    <source>
        <dbReference type="ARBA" id="ARBA00022516"/>
    </source>
</evidence>
<keyword evidence="19" id="KW-1185">Reference proteome</keyword>
<dbReference type="InterPro" id="IPR020841">
    <property type="entry name" value="PKS_Beta-ketoAc_synthase_dom"/>
</dbReference>
<dbReference type="AlphaFoldDB" id="A0A9J6QXL6"/>
<feature type="active site" description="For beta-ketoacyl synthase activity" evidence="15">
    <location>
        <position position="162"/>
    </location>
</feature>
<keyword evidence="5 14" id="KW-0444">Lipid biosynthesis</keyword>
<organism evidence="18 19">
    <name type="scientific">Hominibacterium faecale</name>
    <dbReference type="NCBI Taxonomy" id="2839743"/>
    <lineage>
        <taxon>Bacteria</taxon>
        <taxon>Bacillati</taxon>
        <taxon>Bacillota</taxon>
        <taxon>Clostridia</taxon>
        <taxon>Peptostreptococcales</taxon>
        <taxon>Anaerovoracaceae</taxon>
        <taxon>Hominibacterium</taxon>
    </lineage>
</organism>
<comment type="similarity">
    <text evidence="2 14 16">Belongs to the thiolase-like superfamily. Beta-ketoacyl-ACP synthases family.</text>
</comment>
<dbReference type="InterPro" id="IPR016039">
    <property type="entry name" value="Thiolase-like"/>
</dbReference>
<comment type="catalytic activity">
    <reaction evidence="13 14">
        <text>a fatty acyl-[ACP] + malonyl-[ACP] + H(+) = a 3-oxoacyl-[ACP] + holo-[ACP] + CO2</text>
        <dbReference type="Rhea" id="RHEA:22836"/>
        <dbReference type="Rhea" id="RHEA-COMP:9623"/>
        <dbReference type="Rhea" id="RHEA-COMP:9685"/>
        <dbReference type="Rhea" id="RHEA-COMP:9916"/>
        <dbReference type="Rhea" id="RHEA-COMP:14125"/>
        <dbReference type="ChEBI" id="CHEBI:15378"/>
        <dbReference type="ChEBI" id="CHEBI:16526"/>
        <dbReference type="ChEBI" id="CHEBI:64479"/>
        <dbReference type="ChEBI" id="CHEBI:78449"/>
        <dbReference type="ChEBI" id="CHEBI:78776"/>
        <dbReference type="ChEBI" id="CHEBI:138651"/>
    </reaction>
</comment>
<dbReference type="FunFam" id="3.40.47.10:FF:000018">
    <property type="entry name" value="3-oxoacyl-[acyl-carrier-protein] synthase 2"/>
    <property type="match status" value="1"/>
</dbReference>
<dbReference type="SUPFAM" id="SSF53901">
    <property type="entry name" value="Thiolase-like"/>
    <property type="match status" value="2"/>
</dbReference>
<dbReference type="SMART" id="SM00825">
    <property type="entry name" value="PKS_KS"/>
    <property type="match status" value="1"/>
</dbReference>
<dbReference type="GO" id="GO:0030497">
    <property type="term" value="P:fatty acid elongation"/>
    <property type="evidence" value="ECO:0007669"/>
    <property type="project" value="UniProtKB-ARBA"/>
</dbReference>
<evidence type="ECO:0000256" key="9">
    <source>
        <dbReference type="ARBA" id="ARBA00023160"/>
    </source>
</evidence>
<evidence type="ECO:0000256" key="15">
    <source>
        <dbReference type="PIRSR" id="PIRSR000447-1"/>
    </source>
</evidence>
<evidence type="ECO:0000259" key="17">
    <source>
        <dbReference type="PROSITE" id="PS52004"/>
    </source>
</evidence>
<accession>A0A9J6QXL6</accession>
<comment type="caution">
    <text evidence="18">The sequence shown here is derived from an EMBL/GenBank/DDBJ whole genome shotgun (WGS) entry which is preliminary data.</text>
</comment>
<evidence type="ECO:0000256" key="10">
    <source>
        <dbReference type="ARBA" id="ARBA00023315"/>
    </source>
</evidence>
<evidence type="ECO:0000313" key="19">
    <source>
        <dbReference type="Proteomes" id="UP001065549"/>
    </source>
</evidence>
<keyword evidence="7" id="KW-0276">Fatty acid metabolism</keyword>
<evidence type="ECO:0000256" key="11">
    <source>
        <dbReference type="ARBA" id="ARBA00024006"/>
    </source>
</evidence>
<evidence type="ECO:0000256" key="7">
    <source>
        <dbReference type="ARBA" id="ARBA00022832"/>
    </source>
</evidence>
<dbReference type="GO" id="GO:0004315">
    <property type="term" value="F:3-oxoacyl-[acyl-carrier-protein] synthase activity"/>
    <property type="evidence" value="ECO:0007669"/>
    <property type="project" value="UniProtKB-UniRule"/>
</dbReference>
<comment type="catalytic activity">
    <reaction evidence="12 14">
        <text>(9Z)-hexadecenoyl-[ACP] + malonyl-[ACP] + H(+) = 3-oxo-(11Z)-octadecenoyl-[ACP] + holo-[ACP] + CO2</text>
        <dbReference type="Rhea" id="RHEA:55040"/>
        <dbReference type="Rhea" id="RHEA-COMP:9623"/>
        <dbReference type="Rhea" id="RHEA-COMP:9685"/>
        <dbReference type="Rhea" id="RHEA-COMP:10800"/>
        <dbReference type="Rhea" id="RHEA-COMP:14074"/>
        <dbReference type="ChEBI" id="CHEBI:15378"/>
        <dbReference type="ChEBI" id="CHEBI:16526"/>
        <dbReference type="ChEBI" id="CHEBI:64479"/>
        <dbReference type="ChEBI" id="CHEBI:78449"/>
        <dbReference type="ChEBI" id="CHEBI:83989"/>
        <dbReference type="ChEBI" id="CHEBI:138538"/>
        <dbReference type="EC" id="2.3.1.179"/>
    </reaction>
</comment>
<reference evidence="18" key="1">
    <citation type="submission" date="2022-09" db="EMBL/GenBank/DDBJ databases">
        <title>Culturomic study of gut microbiota in children with autism spectrum disorder.</title>
        <authorList>
            <person name="Efimov B.A."/>
            <person name="Chaplin A.V."/>
            <person name="Sokolova S.R."/>
            <person name="Pikina A.P."/>
            <person name="Korzhanova M."/>
            <person name="Belova V."/>
            <person name="Korostin D."/>
        </authorList>
    </citation>
    <scope>NUCLEOTIDE SEQUENCE</scope>
    <source>
        <strain evidence="18">ASD5510</strain>
    </source>
</reference>
<keyword evidence="10 14" id="KW-0012">Acyltransferase</keyword>
<dbReference type="InterPro" id="IPR014030">
    <property type="entry name" value="Ketoacyl_synth_N"/>
</dbReference>
<gene>
    <name evidence="18" type="primary">fabF</name>
    <name evidence="18" type="ORF">OBO34_17940</name>
</gene>
<dbReference type="PANTHER" id="PTHR11712">
    <property type="entry name" value="POLYKETIDE SYNTHASE-RELATED"/>
    <property type="match status" value="1"/>
</dbReference>
<dbReference type="InterPro" id="IPR017568">
    <property type="entry name" value="3-oxoacyl-ACP_synth-2"/>
</dbReference>
<dbReference type="CDD" id="cd00834">
    <property type="entry name" value="KAS_I_II"/>
    <property type="match status" value="1"/>
</dbReference>
<dbReference type="PANTHER" id="PTHR11712:SF336">
    <property type="entry name" value="3-OXOACYL-[ACYL-CARRIER-PROTEIN] SYNTHASE, MITOCHONDRIAL"/>
    <property type="match status" value="1"/>
</dbReference>
<proteinExistence type="inferred from homology"/>
<evidence type="ECO:0000313" key="18">
    <source>
        <dbReference type="EMBL" id="MCU7380217.1"/>
    </source>
</evidence>
<evidence type="ECO:0000256" key="4">
    <source>
        <dbReference type="ARBA" id="ARBA00014657"/>
    </source>
</evidence>
<dbReference type="EMBL" id="JAOSHN010000008">
    <property type="protein sequence ID" value="MCU7380217.1"/>
    <property type="molecule type" value="Genomic_DNA"/>
</dbReference>
<name>A0A9J6QXL6_9FIRM</name>
<comment type="pathway">
    <text evidence="1 14">Lipid metabolism; fatty acid biosynthesis.</text>
</comment>
<evidence type="ECO:0000256" key="8">
    <source>
        <dbReference type="ARBA" id="ARBA00023098"/>
    </source>
</evidence>
<protein>
    <recommendedName>
        <fullName evidence="4 14">3-oxoacyl-[acyl-carrier-protein] synthase 2</fullName>
        <ecNumber evidence="3 14">2.3.1.179</ecNumber>
    </recommendedName>
</protein>
<evidence type="ECO:0000256" key="14">
    <source>
        <dbReference type="PIRNR" id="PIRNR000447"/>
    </source>
</evidence>
<dbReference type="RefSeq" id="WP_148396804.1">
    <property type="nucleotide sequence ID" value="NZ_JAOSHN010000008.1"/>
</dbReference>
<dbReference type="PROSITE" id="PS52004">
    <property type="entry name" value="KS3_2"/>
    <property type="match status" value="1"/>
</dbReference>
<dbReference type="Pfam" id="PF02801">
    <property type="entry name" value="Ketoacyl-synt_C"/>
    <property type="match status" value="1"/>
</dbReference>
<evidence type="ECO:0000256" key="2">
    <source>
        <dbReference type="ARBA" id="ARBA00008467"/>
    </source>
</evidence>
<dbReference type="EC" id="2.3.1.179" evidence="3 14"/>